<evidence type="ECO:0000313" key="1">
    <source>
        <dbReference type="EMBL" id="RDX92201.1"/>
    </source>
</evidence>
<dbReference type="EMBL" id="QJKJ01004929">
    <property type="protein sequence ID" value="RDX92201.1"/>
    <property type="molecule type" value="Genomic_DNA"/>
</dbReference>
<name>A0A371GNQ6_MUCPR</name>
<dbReference type="Proteomes" id="UP000257109">
    <property type="component" value="Unassembled WGS sequence"/>
</dbReference>
<comment type="caution">
    <text evidence="1">The sequence shown here is derived from an EMBL/GenBank/DDBJ whole genome shotgun (WGS) entry which is preliminary data.</text>
</comment>
<sequence>MKEVYKGVCGTHIGGQALASKVPRVGYYWLTLKRDCTEFVKIVTNANDSLTYTKPFWNLSTRWTGEISHSSHRLLHQMGGSRADSDNIDQKS</sequence>
<reference evidence="1" key="1">
    <citation type="submission" date="2018-05" db="EMBL/GenBank/DDBJ databases">
        <title>Draft genome of Mucuna pruriens seed.</title>
        <authorList>
            <person name="Nnadi N.E."/>
            <person name="Vos R."/>
            <person name="Hasami M.H."/>
            <person name="Devisetty U.K."/>
            <person name="Aguiy J.C."/>
        </authorList>
    </citation>
    <scope>NUCLEOTIDE SEQUENCE [LARGE SCALE GENOMIC DNA]</scope>
    <source>
        <strain evidence="1">JCA_2017</strain>
    </source>
</reference>
<accession>A0A371GNQ6</accession>
<keyword evidence="2" id="KW-1185">Reference proteome</keyword>
<evidence type="ECO:0000313" key="2">
    <source>
        <dbReference type="Proteomes" id="UP000257109"/>
    </source>
</evidence>
<gene>
    <name evidence="1" type="ORF">CR513_25714</name>
</gene>
<protein>
    <submittedName>
        <fullName evidence="1">Uncharacterized protein</fullName>
    </submittedName>
</protein>
<proteinExistence type="predicted"/>
<dbReference type="AlphaFoldDB" id="A0A371GNQ6"/>
<dbReference type="OrthoDB" id="1430228at2759"/>
<organism evidence="1 2">
    <name type="scientific">Mucuna pruriens</name>
    <name type="common">Velvet bean</name>
    <name type="synonym">Dolichos pruriens</name>
    <dbReference type="NCBI Taxonomy" id="157652"/>
    <lineage>
        <taxon>Eukaryota</taxon>
        <taxon>Viridiplantae</taxon>
        <taxon>Streptophyta</taxon>
        <taxon>Embryophyta</taxon>
        <taxon>Tracheophyta</taxon>
        <taxon>Spermatophyta</taxon>
        <taxon>Magnoliopsida</taxon>
        <taxon>eudicotyledons</taxon>
        <taxon>Gunneridae</taxon>
        <taxon>Pentapetalae</taxon>
        <taxon>rosids</taxon>
        <taxon>fabids</taxon>
        <taxon>Fabales</taxon>
        <taxon>Fabaceae</taxon>
        <taxon>Papilionoideae</taxon>
        <taxon>50 kb inversion clade</taxon>
        <taxon>NPAAA clade</taxon>
        <taxon>indigoferoid/millettioid clade</taxon>
        <taxon>Phaseoleae</taxon>
        <taxon>Mucuna</taxon>
    </lineage>
</organism>
<feature type="non-terminal residue" evidence="1">
    <location>
        <position position="1"/>
    </location>
</feature>